<protein>
    <recommendedName>
        <fullName evidence="3">Outer membrane protein beta-barrel domain-containing protein</fullName>
    </recommendedName>
</protein>
<dbReference type="EMBL" id="WJKJ01000103">
    <property type="protein sequence ID" value="MBD3364205.1"/>
    <property type="molecule type" value="Genomic_DNA"/>
</dbReference>
<evidence type="ECO:0008006" key="3">
    <source>
        <dbReference type="Google" id="ProtNLM"/>
    </source>
</evidence>
<proteinExistence type="predicted"/>
<accession>A0A9D5K8U7</accession>
<dbReference type="AlphaFoldDB" id="A0A9D5K8U7"/>
<reference evidence="1" key="1">
    <citation type="submission" date="2019-11" db="EMBL/GenBank/DDBJ databases">
        <title>Microbial mats filling the niche in hypersaline microbial mats.</title>
        <authorList>
            <person name="Wong H.L."/>
            <person name="Macleod F.I."/>
            <person name="White R.A. III"/>
            <person name="Burns B.P."/>
        </authorList>
    </citation>
    <scope>NUCLEOTIDE SEQUENCE</scope>
    <source>
        <strain evidence="1">Bin_327</strain>
    </source>
</reference>
<sequence>MMKRITLAILMLVVSGFAFEWGIYGGPGTSMTFTNMKPLHSDLSADYDISTIPSFQIGIATPVVLRLWNFTLGGGDSYSWQTASGNDYKTFLHHRIDMFELGYVVDLGDNLRLRPVVGIGDYDIDLRISELKGGFGEPDDGDSDSRQYEYDNTSFVAGASLAYIWKFENRVVVGIEAKARYLVPLEQNVPWEPDDRSYPDVYVDGFYPHTPVVGVNFLIGYEKLEEDRDDEWGEELEDDGWEED</sequence>
<comment type="caution">
    <text evidence="1">The sequence shown here is derived from an EMBL/GenBank/DDBJ whole genome shotgun (WGS) entry which is preliminary data.</text>
</comment>
<dbReference type="SUPFAM" id="SSF56935">
    <property type="entry name" value="Porins"/>
    <property type="match status" value="1"/>
</dbReference>
<evidence type="ECO:0000313" key="2">
    <source>
        <dbReference type="Proteomes" id="UP000630660"/>
    </source>
</evidence>
<organism evidence="1 2">
    <name type="scientific">candidate division WOR-3 bacterium</name>
    <dbReference type="NCBI Taxonomy" id="2052148"/>
    <lineage>
        <taxon>Bacteria</taxon>
        <taxon>Bacteria division WOR-3</taxon>
    </lineage>
</organism>
<name>A0A9D5K8U7_UNCW3</name>
<dbReference type="Proteomes" id="UP000630660">
    <property type="component" value="Unassembled WGS sequence"/>
</dbReference>
<gene>
    <name evidence="1" type="ORF">GF359_03215</name>
</gene>
<evidence type="ECO:0000313" key="1">
    <source>
        <dbReference type="EMBL" id="MBD3364205.1"/>
    </source>
</evidence>